<evidence type="ECO:0000313" key="5">
    <source>
        <dbReference type="Proteomes" id="UP001162972"/>
    </source>
</evidence>
<reference evidence="4 5" key="1">
    <citation type="journal article" date="2023" name="Int. J. Mol. Sci.">
        <title>De Novo Assembly and Annotation of 11 Diverse Shrub Willow (Salix) Genomes Reveals Novel Gene Organization in Sex-Linked Regions.</title>
        <authorList>
            <person name="Hyden B."/>
            <person name="Feng K."/>
            <person name="Yates T.B."/>
            <person name="Jawdy S."/>
            <person name="Cereghino C."/>
            <person name="Smart L.B."/>
            <person name="Muchero W."/>
        </authorList>
    </citation>
    <scope>NUCLEOTIDE SEQUENCE [LARGE SCALE GENOMIC DNA]</scope>
    <source>
        <tissue evidence="4">Shoot tip</tissue>
    </source>
</reference>
<evidence type="ECO:0000313" key="4">
    <source>
        <dbReference type="EMBL" id="KAJ6432807.1"/>
    </source>
</evidence>
<gene>
    <name evidence="4" type="ORF">OIU84_019939</name>
</gene>
<comment type="similarity">
    <text evidence="1">Belongs to the PPR family. P subfamily.</text>
</comment>
<feature type="repeat" description="PPR" evidence="3">
    <location>
        <begin position="65"/>
        <end position="95"/>
    </location>
</feature>
<feature type="repeat" description="PPR" evidence="3">
    <location>
        <begin position="30"/>
        <end position="64"/>
    </location>
</feature>
<dbReference type="GO" id="GO:0003729">
    <property type="term" value="F:mRNA binding"/>
    <property type="evidence" value="ECO:0007669"/>
    <property type="project" value="TreeGrafter"/>
</dbReference>
<keyword evidence="2" id="KW-0677">Repeat</keyword>
<accession>A0AAD6PJN6</accession>
<dbReference type="SUPFAM" id="SSF81901">
    <property type="entry name" value="HCP-like"/>
    <property type="match status" value="1"/>
</dbReference>
<dbReference type="EMBL" id="JAPFFJ010000003">
    <property type="protein sequence ID" value="KAJ6432807.1"/>
    <property type="molecule type" value="Genomic_DNA"/>
</dbReference>
<dbReference type="InterPro" id="IPR002885">
    <property type="entry name" value="PPR_rpt"/>
</dbReference>
<dbReference type="Pfam" id="PF13041">
    <property type="entry name" value="PPR_2"/>
    <property type="match status" value="3"/>
</dbReference>
<dbReference type="Gene3D" id="1.25.40.10">
    <property type="entry name" value="Tetratricopeptide repeat domain"/>
    <property type="match status" value="3"/>
</dbReference>
<organism evidence="4 5">
    <name type="scientific">Salix udensis</name>
    <dbReference type="NCBI Taxonomy" id="889485"/>
    <lineage>
        <taxon>Eukaryota</taxon>
        <taxon>Viridiplantae</taxon>
        <taxon>Streptophyta</taxon>
        <taxon>Embryophyta</taxon>
        <taxon>Tracheophyta</taxon>
        <taxon>Spermatophyta</taxon>
        <taxon>Magnoliopsida</taxon>
        <taxon>eudicotyledons</taxon>
        <taxon>Gunneridae</taxon>
        <taxon>Pentapetalae</taxon>
        <taxon>rosids</taxon>
        <taxon>fabids</taxon>
        <taxon>Malpighiales</taxon>
        <taxon>Salicaceae</taxon>
        <taxon>Saliceae</taxon>
        <taxon>Salix</taxon>
    </lineage>
</organism>
<dbReference type="PROSITE" id="PS51375">
    <property type="entry name" value="PPR"/>
    <property type="match status" value="5"/>
</dbReference>
<dbReference type="InterPro" id="IPR011990">
    <property type="entry name" value="TPR-like_helical_dom_sf"/>
</dbReference>
<feature type="repeat" description="PPR" evidence="3">
    <location>
        <begin position="110"/>
        <end position="144"/>
    </location>
</feature>
<feature type="repeat" description="PPR" evidence="3">
    <location>
        <begin position="168"/>
        <end position="202"/>
    </location>
</feature>
<feature type="repeat" description="PPR" evidence="3">
    <location>
        <begin position="203"/>
        <end position="237"/>
    </location>
</feature>
<dbReference type="Proteomes" id="UP001162972">
    <property type="component" value="Chromosome 10"/>
</dbReference>
<name>A0AAD6PJN6_9ROSI</name>
<evidence type="ECO:0000256" key="3">
    <source>
        <dbReference type="PROSITE-ProRule" id="PRU00708"/>
    </source>
</evidence>
<dbReference type="NCBIfam" id="TIGR00756">
    <property type="entry name" value="PPR"/>
    <property type="match status" value="5"/>
</dbReference>
<dbReference type="PANTHER" id="PTHR47932">
    <property type="entry name" value="ATPASE EXPRESSION PROTEIN 3"/>
    <property type="match status" value="1"/>
</dbReference>
<protein>
    <recommendedName>
        <fullName evidence="6">Pentatricopeptide repeat-containing protein</fullName>
    </recommendedName>
</protein>
<evidence type="ECO:0000256" key="1">
    <source>
        <dbReference type="ARBA" id="ARBA00007626"/>
    </source>
</evidence>
<evidence type="ECO:0008006" key="6">
    <source>
        <dbReference type="Google" id="ProtNLM"/>
    </source>
</evidence>
<keyword evidence="5" id="KW-1185">Reference proteome</keyword>
<comment type="caution">
    <text evidence="4">The sequence shown here is derived from an EMBL/GenBank/DDBJ whole genome shotgun (WGS) entry which is preliminary data.</text>
</comment>
<dbReference type="AlphaFoldDB" id="A0AAD6PJN6"/>
<dbReference type="PANTHER" id="PTHR47932:SF63">
    <property type="entry name" value="OS08G0290000 PROTEIN"/>
    <property type="match status" value="1"/>
</dbReference>
<proteinExistence type="inferred from homology"/>
<sequence>MLWFCEAIRGRIDEALRLREEIESLKLSPDVVTYNTLINGCFEHGSSEEGFKLIDEMEGRGMKLNSVTYNVMVKWFVKKGKMDEVDKTVGKMDEAFQLMDEMGRKGLKMDSVTLNTMLHALCRERKLDEAHDLLCSAHRRGYFVDEKVCLKKALKLFNTWISKGKDVDAVSYNTIILALCKEKRFGEAFDLLAEMEEKKLGPDYYTYNAILSGLTDAGRMKDAEEFISKIAEKGKSEYQFLELGKRQDARTGEISQEPHPDAIAYSNKINELCSQGRYKDAMKIFP</sequence>
<evidence type="ECO:0000256" key="2">
    <source>
        <dbReference type="ARBA" id="ARBA00022737"/>
    </source>
</evidence>